<dbReference type="InterPro" id="IPR000551">
    <property type="entry name" value="MerR-type_HTH_dom"/>
</dbReference>
<dbReference type="OrthoDB" id="9808480at2"/>
<dbReference type="Gene3D" id="1.10.1660.10">
    <property type="match status" value="1"/>
</dbReference>
<protein>
    <recommendedName>
        <fullName evidence="1">HTH merR-type domain-containing protein</fullName>
    </recommendedName>
</protein>
<dbReference type="EMBL" id="PSYR01000002">
    <property type="protein sequence ID" value="RCN57145.1"/>
    <property type="molecule type" value="Genomic_DNA"/>
</dbReference>
<keyword evidence="3" id="KW-1185">Reference proteome</keyword>
<dbReference type="InterPro" id="IPR009061">
    <property type="entry name" value="DNA-bd_dom_put_sf"/>
</dbReference>
<dbReference type="Proteomes" id="UP000253250">
    <property type="component" value="Unassembled WGS sequence"/>
</dbReference>
<dbReference type="PROSITE" id="PS50937">
    <property type="entry name" value="HTH_MERR_2"/>
    <property type="match status" value="1"/>
</dbReference>
<evidence type="ECO:0000313" key="3">
    <source>
        <dbReference type="Proteomes" id="UP000253250"/>
    </source>
</evidence>
<dbReference type="SUPFAM" id="SSF46955">
    <property type="entry name" value="Putative DNA-binding domain"/>
    <property type="match status" value="1"/>
</dbReference>
<organism evidence="2 3">
    <name type="scientific">Acidiferrobacter thiooxydans</name>
    <dbReference type="NCBI Taxonomy" id="163359"/>
    <lineage>
        <taxon>Bacteria</taxon>
        <taxon>Pseudomonadati</taxon>
        <taxon>Pseudomonadota</taxon>
        <taxon>Gammaproteobacteria</taxon>
        <taxon>Acidiferrobacterales</taxon>
        <taxon>Acidiferrobacteraceae</taxon>
        <taxon>Acidiferrobacter</taxon>
    </lineage>
</organism>
<dbReference type="AlphaFoldDB" id="A0A368HFC5"/>
<gene>
    <name evidence="2" type="ORF">C4900_08690</name>
</gene>
<name>A0A368HFC5_9GAMM</name>
<proteinExistence type="predicted"/>
<dbReference type="GO" id="GO:0006355">
    <property type="term" value="P:regulation of DNA-templated transcription"/>
    <property type="evidence" value="ECO:0007669"/>
    <property type="project" value="InterPro"/>
</dbReference>
<sequence>MTIGVLAKRAGMGLGARALRCYDALGLIQPTGGSGGGYRMYRDEHVRWRCFMRCAPGLGCACAEVAASWQSWGAAGHAPPMSGI</sequence>
<dbReference type="SMART" id="SM00422">
    <property type="entry name" value="HTH_MERR"/>
    <property type="match status" value="1"/>
</dbReference>
<dbReference type="Pfam" id="PF00376">
    <property type="entry name" value="MerR"/>
    <property type="match status" value="1"/>
</dbReference>
<comment type="caution">
    <text evidence="2">The sequence shown here is derived from an EMBL/GenBank/DDBJ whole genome shotgun (WGS) entry which is preliminary data.</text>
</comment>
<accession>A0A368HFC5</accession>
<evidence type="ECO:0000313" key="2">
    <source>
        <dbReference type="EMBL" id="RCN57145.1"/>
    </source>
</evidence>
<feature type="domain" description="HTH merR-type" evidence="1">
    <location>
        <begin position="1"/>
        <end position="71"/>
    </location>
</feature>
<dbReference type="GO" id="GO:0003677">
    <property type="term" value="F:DNA binding"/>
    <property type="evidence" value="ECO:0007669"/>
    <property type="project" value="InterPro"/>
</dbReference>
<reference evidence="2 3" key="1">
    <citation type="submission" date="2018-02" db="EMBL/GenBank/DDBJ databases">
        <title>Insights into the biology of acidophilic members of the Acidiferrobacteraceae family derived from comparative genomic analyses.</title>
        <authorList>
            <person name="Issotta F."/>
            <person name="Thyssen C."/>
            <person name="Mena C."/>
            <person name="Moya A."/>
            <person name="Bellenberg S."/>
            <person name="Sproer C."/>
            <person name="Covarrubias P.C."/>
            <person name="Sand W."/>
            <person name="Quatrini R."/>
            <person name="Vera M."/>
        </authorList>
    </citation>
    <scope>NUCLEOTIDE SEQUENCE [LARGE SCALE GENOMIC DNA]</scope>
    <source>
        <strain evidence="3">m-1</strain>
    </source>
</reference>
<evidence type="ECO:0000259" key="1">
    <source>
        <dbReference type="PROSITE" id="PS50937"/>
    </source>
</evidence>